<reference evidence="1 2" key="1">
    <citation type="submission" date="2014-07" db="EMBL/GenBank/DDBJ databases">
        <title>Draft genome sequence of Thalassospira profundimaris S25-3-2.</title>
        <authorList>
            <person name="Lai Q."/>
            <person name="Shao Z."/>
        </authorList>
    </citation>
    <scope>NUCLEOTIDE SEQUENCE [LARGE SCALE GENOMIC DNA]</scope>
    <source>
        <strain evidence="1 2">S25-3-2</strain>
    </source>
</reference>
<dbReference type="PIRSF" id="PIRSF029208">
    <property type="entry name" value="Phage_tail_GPU"/>
    <property type="match status" value="1"/>
</dbReference>
<evidence type="ECO:0000313" key="2">
    <source>
        <dbReference type="Proteomes" id="UP000252517"/>
    </source>
</evidence>
<evidence type="ECO:0008006" key="3">
    <source>
        <dbReference type="Google" id="ProtNLM"/>
    </source>
</evidence>
<sequence>MLLSLGMFSFHLRTVPYETLKRTTEYRWSASNRFGKAPAHQFLGPGEDELTIDGTLMPELTGGPSHIDKLREMAAGGKAWILTAGNGDVLGKWFIAKIDDNRSHFVSNGLARKIEFTIALKRYGNDDNEQLGKLMDSKP</sequence>
<evidence type="ECO:0000313" key="1">
    <source>
        <dbReference type="EMBL" id="RCK44790.1"/>
    </source>
</evidence>
<dbReference type="InterPro" id="IPR009734">
    <property type="entry name" value="Myoviridae_GpU"/>
</dbReference>
<gene>
    <name evidence="1" type="ORF">TH25_19200</name>
</gene>
<comment type="caution">
    <text evidence="1">The sequence shown here is derived from an EMBL/GenBank/DDBJ whole genome shotgun (WGS) entry which is preliminary data.</text>
</comment>
<dbReference type="STRING" id="502049.TH15_00570"/>
<dbReference type="Proteomes" id="UP000252517">
    <property type="component" value="Unassembled WGS sequence"/>
</dbReference>
<proteinExistence type="predicted"/>
<accession>A0A367WVX8</accession>
<organism evidence="1 2">
    <name type="scientific">Thalassospira profundimaris</name>
    <dbReference type="NCBI Taxonomy" id="502049"/>
    <lineage>
        <taxon>Bacteria</taxon>
        <taxon>Pseudomonadati</taxon>
        <taxon>Pseudomonadota</taxon>
        <taxon>Alphaproteobacteria</taxon>
        <taxon>Rhodospirillales</taxon>
        <taxon>Thalassospiraceae</taxon>
        <taxon>Thalassospira</taxon>
    </lineage>
</organism>
<dbReference type="Pfam" id="PF06995">
    <property type="entry name" value="Phage_P2_GpU"/>
    <property type="match status" value="1"/>
</dbReference>
<dbReference type="InterPro" id="IPR016912">
    <property type="entry name" value="Phage_P2_GpU"/>
</dbReference>
<dbReference type="OrthoDB" id="1550902at2"/>
<dbReference type="EMBL" id="JPWH01000019">
    <property type="protein sequence ID" value="RCK44790.1"/>
    <property type="molecule type" value="Genomic_DNA"/>
</dbReference>
<dbReference type="AlphaFoldDB" id="A0A367WVX8"/>
<name>A0A367WVX8_9PROT</name>
<dbReference type="RefSeq" id="WP_073955787.1">
    <property type="nucleotide sequence ID" value="NZ_JPWH01000019.1"/>
</dbReference>
<protein>
    <recommendedName>
        <fullName evidence="3">Phage tail protein</fullName>
    </recommendedName>
</protein>